<organism evidence="2 3">
    <name type="scientific">Salarias fasciatus</name>
    <name type="common">Jewelled blenny</name>
    <name type="synonym">Blennius fasciatus</name>
    <dbReference type="NCBI Taxonomy" id="181472"/>
    <lineage>
        <taxon>Eukaryota</taxon>
        <taxon>Metazoa</taxon>
        <taxon>Chordata</taxon>
        <taxon>Craniata</taxon>
        <taxon>Vertebrata</taxon>
        <taxon>Euteleostomi</taxon>
        <taxon>Actinopterygii</taxon>
        <taxon>Neopterygii</taxon>
        <taxon>Teleostei</taxon>
        <taxon>Neoteleostei</taxon>
        <taxon>Acanthomorphata</taxon>
        <taxon>Ovalentaria</taxon>
        <taxon>Blenniimorphae</taxon>
        <taxon>Blenniiformes</taxon>
        <taxon>Blennioidei</taxon>
        <taxon>Blenniidae</taxon>
        <taxon>Salariinae</taxon>
        <taxon>Salarias</taxon>
    </lineage>
</organism>
<dbReference type="GO" id="GO:0004222">
    <property type="term" value="F:metalloendopeptidase activity"/>
    <property type="evidence" value="ECO:0007669"/>
    <property type="project" value="InterPro"/>
</dbReference>
<dbReference type="PANTHER" id="PTHR23076">
    <property type="entry name" value="METALLOPROTEASE M41 FTSH"/>
    <property type="match status" value="1"/>
</dbReference>
<dbReference type="GO" id="GO:0007005">
    <property type="term" value="P:mitochondrion organization"/>
    <property type="evidence" value="ECO:0007669"/>
    <property type="project" value="TreeGrafter"/>
</dbReference>
<dbReference type="InterPro" id="IPR037219">
    <property type="entry name" value="Peptidase_M41-like"/>
</dbReference>
<dbReference type="InterPro" id="IPR000642">
    <property type="entry name" value="Peptidase_M41"/>
</dbReference>
<evidence type="ECO:0000313" key="3">
    <source>
        <dbReference type="Proteomes" id="UP000472267"/>
    </source>
</evidence>
<proteinExistence type="predicted"/>
<reference evidence="2" key="1">
    <citation type="submission" date="2025-08" db="UniProtKB">
        <authorList>
            <consortium name="Ensembl"/>
        </authorList>
    </citation>
    <scope>IDENTIFICATION</scope>
</reference>
<feature type="domain" description="Peptidase M41" evidence="1">
    <location>
        <begin position="2"/>
        <end position="73"/>
    </location>
</feature>
<reference evidence="2" key="2">
    <citation type="submission" date="2025-09" db="UniProtKB">
        <authorList>
            <consortium name="Ensembl"/>
        </authorList>
    </citation>
    <scope>IDENTIFICATION</scope>
</reference>
<dbReference type="GO" id="GO:0005524">
    <property type="term" value="F:ATP binding"/>
    <property type="evidence" value="ECO:0007669"/>
    <property type="project" value="InterPro"/>
</dbReference>
<dbReference type="GO" id="GO:0004176">
    <property type="term" value="F:ATP-dependent peptidase activity"/>
    <property type="evidence" value="ECO:0007669"/>
    <property type="project" value="InterPro"/>
</dbReference>
<dbReference type="PANTHER" id="PTHR23076:SF97">
    <property type="entry name" value="ATP-DEPENDENT ZINC METALLOPROTEASE YME1L1"/>
    <property type="match status" value="1"/>
</dbReference>
<dbReference type="Gene3D" id="1.20.58.760">
    <property type="entry name" value="Peptidase M41"/>
    <property type="match status" value="1"/>
</dbReference>
<dbReference type="SUPFAM" id="SSF140990">
    <property type="entry name" value="FtsH protease domain-like"/>
    <property type="match status" value="1"/>
</dbReference>
<evidence type="ECO:0000259" key="1">
    <source>
        <dbReference type="Pfam" id="PF01434"/>
    </source>
</evidence>
<protein>
    <recommendedName>
        <fullName evidence="1">Peptidase M41 domain-containing protein</fullName>
    </recommendedName>
</protein>
<keyword evidence="3" id="KW-1185">Reference proteome</keyword>
<dbReference type="Pfam" id="PF01434">
    <property type="entry name" value="Peptidase_M41"/>
    <property type="match status" value="1"/>
</dbReference>
<dbReference type="GO" id="GO:0006515">
    <property type="term" value="P:protein quality control for misfolded or incompletely synthesized proteins"/>
    <property type="evidence" value="ECO:0007669"/>
    <property type="project" value="TreeGrafter"/>
</dbReference>
<accession>A0A672FXR0</accession>
<evidence type="ECO:0000313" key="2">
    <source>
        <dbReference type="Ensembl" id="ENSSFAP00005010752.1"/>
    </source>
</evidence>
<name>A0A672FXR0_SALFA</name>
<sequence>MPINKATIMPRGPTLGHVSMLPENDRWSETRAQLLAQMDLIFGDDYITTGASSDFDGETKIAKTMVTRFGMNSFTSSRPKRGAAARRAAACRPPCREWPAGCGCAVGGELHSGDQPGSAAG</sequence>
<dbReference type="GO" id="GO:0005743">
    <property type="term" value="C:mitochondrial inner membrane"/>
    <property type="evidence" value="ECO:0007669"/>
    <property type="project" value="TreeGrafter"/>
</dbReference>
<dbReference type="Ensembl" id="ENSSFAT00005011219.1">
    <property type="protein sequence ID" value="ENSSFAP00005010752.1"/>
    <property type="gene ID" value="ENSSFAG00005006037.1"/>
</dbReference>
<dbReference type="InParanoid" id="A0A672FXR0"/>
<dbReference type="Proteomes" id="UP000472267">
    <property type="component" value="Unassembled WGS sequence"/>
</dbReference>
<dbReference type="AlphaFoldDB" id="A0A672FXR0"/>